<dbReference type="eggNOG" id="KOG1286">
    <property type="taxonomic scope" value="Eukaryota"/>
</dbReference>
<dbReference type="HOGENOM" id="CLU_007946_12_1_1"/>
<feature type="transmembrane region" description="Helical" evidence="7">
    <location>
        <begin position="482"/>
        <end position="498"/>
    </location>
</feature>
<keyword evidence="4" id="KW-0029">Amino-acid transport</keyword>
<dbReference type="Proteomes" id="UP000030752">
    <property type="component" value="Unassembled WGS sequence"/>
</dbReference>
<keyword evidence="3 7" id="KW-0812">Transmembrane</keyword>
<feature type="transmembrane region" description="Helical" evidence="7">
    <location>
        <begin position="448"/>
        <end position="470"/>
    </location>
</feature>
<protein>
    <recommendedName>
        <fullName evidence="8">Amino acid permease/ SLC12A domain-containing protein</fullName>
    </recommendedName>
</protein>
<reference evidence="9 10" key="1">
    <citation type="submission" date="2013-03" db="EMBL/GenBank/DDBJ databases">
        <title>The Genome Sequence of Phialophora europaea CBS 101466.</title>
        <authorList>
            <consortium name="The Broad Institute Genomics Platform"/>
            <person name="Cuomo C."/>
            <person name="de Hoog S."/>
            <person name="Gorbushina A."/>
            <person name="Walker B."/>
            <person name="Young S.K."/>
            <person name="Zeng Q."/>
            <person name="Gargeya S."/>
            <person name="Fitzgerald M."/>
            <person name="Haas B."/>
            <person name="Abouelleil A."/>
            <person name="Allen A.W."/>
            <person name="Alvarado L."/>
            <person name="Arachchi H.M."/>
            <person name="Berlin A.M."/>
            <person name="Chapman S.B."/>
            <person name="Gainer-Dewar J."/>
            <person name="Goldberg J."/>
            <person name="Griggs A."/>
            <person name="Gujja S."/>
            <person name="Hansen M."/>
            <person name="Howarth C."/>
            <person name="Imamovic A."/>
            <person name="Ireland A."/>
            <person name="Larimer J."/>
            <person name="McCowan C."/>
            <person name="Murphy C."/>
            <person name="Pearson M."/>
            <person name="Poon T.W."/>
            <person name="Priest M."/>
            <person name="Roberts A."/>
            <person name="Saif S."/>
            <person name="Shea T."/>
            <person name="Sisk P."/>
            <person name="Sykes S."/>
            <person name="Wortman J."/>
            <person name="Nusbaum C."/>
            <person name="Birren B."/>
        </authorList>
    </citation>
    <scope>NUCLEOTIDE SEQUENCE [LARGE SCALE GENOMIC DNA]</scope>
    <source>
        <strain evidence="9 10">CBS 101466</strain>
    </source>
</reference>
<keyword evidence="2" id="KW-0813">Transport</keyword>
<sequence>MEKDLDHDAYSEAPSIESGVTITDNVDGLQRHLNNRQIQLIAIGGSIGTAIFISIGNGLAAGGPLSLLLAYTIYSCVMACITNSVAEMVVLYPVSGGFIRLASHFTDEALGFMVGWNFFIYEALLIPFEITAINLVLSYWRDDIPVAAVCAAVIAAYASTNVLAVRGYGEAEFWLSSGKVILIFILFLFTFVTMVGGNPQKDAYGFRHWANPFAENSLRSSRGDLSRFEGFLACLWNAAFTVVGPEYIAMVAAETKRPRAYIKTAYKVMYWRFVLFFVVSAFCVGTVVAWNDPKLQSILHGGGHGAGTAAASPYVIAMSNLGIEALPHVVNALIITSIFSAGNTYTYCASRTLYSLALSGHAPKVFTKTTRKGVPILALAVTMLFPFLSFLQLSGNSSTVLVWLIDVITAGALIDFTVICTTYLMFYRACRAQYFDRRWLPYTAWFQPYCAWIGAIATVFVCLCYGYTSFVPWSMQSFFRNYTLQIFNIVLFLGWKLAKKTRWQKAKDIDLVWERPVIDAYEASFTDAPNGFWTEVLQLFGMRRGRKDSGQDIRP</sequence>
<feature type="transmembrane region" description="Helical" evidence="7">
    <location>
        <begin position="230"/>
        <end position="249"/>
    </location>
</feature>
<evidence type="ECO:0000313" key="10">
    <source>
        <dbReference type="Proteomes" id="UP000030752"/>
    </source>
</evidence>
<dbReference type="InterPro" id="IPR050524">
    <property type="entry name" value="APC_YAT"/>
</dbReference>
<evidence type="ECO:0000256" key="2">
    <source>
        <dbReference type="ARBA" id="ARBA00022448"/>
    </source>
</evidence>
<dbReference type="GeneID" id="19970888"/>
<accession>W2S0P1</accession>
<feature type="transmembrane region" description="Helical" evidence="7">
    <location>
        <begin position="68"/>
        <end position="94"/>
    </location>
</feature>
<dbReference type="GO" id="GO:0015171">
    <property type="term" value="F:amino acid transmembrane transporter activity"/>
    <property type="evidence" value="ECO:0007669"/>
    <property type="project" value="TreeGrafter"/>
</dbReference>
<evidence type="ECO:0000256" key="1">
    <source>
        <dbReference type="ARBA" id="ARBA00004141"/>
    </source>
</evidence>
<dbReference type="FunFam" id="1.20.1740.10:FF:000006">
    <property type="entry name" value="General amino acid permease"/>
    <property type="match status" value="1"/>
</dbReference>
<dbReference type="InterPro" id="IPR004841">
    <property type="entry name" value="AA-permease/SLC12A_dom"/>
</dbReference>
<proteinExistence type="predicted"/>
<dbReference type="PANTHER" id="PTHR43341">
    <property type="entry name" value="AMINO ACID PERMEASE"/>
    <property type="match status" value="1"/>
</dbReference>
<feature type="transmembrane region" description="Helical" evidence="7">
    <location>
        <begin position="180"/>
        <end position="197"/>
    </location>
</feature>
<feature type="domain" description="Amino acid permease/ SLC12A" evidence="8">
    <location>
        <begin position="38"/>
        <end position="505"/>
    </location>
</feature>
<feature type="transmembrane region" description="Helical" evidence="7">
    <location>
        <begin position="146"/>
        <end position="168"/>
    </location>
</feature>
<evidence type="ECO:0000256" key="3">
    <source>
        <dbReference type="ARBA" id="ARBA00022692"/>
    </source>
</evidence>
<feature type="transmembrane region" description="Helical" evidence="7">
    <location>
        <begin position="114"/>
        <end position="140"/>
    </location>
</feature>
<dbReference type="PIRSF" id="PIRSF006060">
    <property type="entry name" value="AA_transporter"/>
    <property type="match status" value="1"/>
</dbReference>
<evidence type="ECO:0000256" key="5">
    <source>
        <dbReference type="ARBA" id="ARBA00022989"/>
    </source>
</evidence>
<dbReference type="EMBL" id="KB822719">
    <property type="protein sequence ID" value="ETN41613.1"/>
    <property type="molecule type" value="Genomic_DNA"/>
</dbReference>
<comment type="subcellular location">
    <subcellularLocation>
        <location evidence="1">Membrane</location>
        <topology evidence="1">Multi-pass membrane protein</topology>
    </subcellularLocation>
</comment>
<dbReference type="GO" id="GO:0016020">
    <property type="term" value="C:membrane"/>
    <property type="evidence" value="ECO:0007669"/>
    <property type="project" value="UniProtKB-SubCell"/>
</dbReference>
<feature type="transmembrane region" description="Helical" evidence="7">
    <location>
        <begin position="328"/>
        <end position="348"/>
    </location>
</feature>
<dbReference type="RefSeq" id="XP_008716122.1">
    <property type="nucleotide sequence ID" value="XM_008717900.1"/>
</dbReference>
<evidence type="ECO:0000256" key="6">
    <source>
        <dbReference type="ARBA" id="ARBA00023136"/>
    </source>
</evidence>
<evidence type="ECO:0000256" key="7">
    <source>
        <dbReference type="SAM" id="Phobius"/>
    </source>
</evidence>
<name>W2S0P1_CYPE1</name>
<feature type="transmembrane region" description="Helical" evidence="7">
    <location>
        <begin position="40"/>
        <end position="62"/>
    </location>
</feature>
<feature type="transmembrane region" description="Helical" evidence="7">
    <location>
        <begin position="400"/>
        <end position="427"/>
    </location>
</feature>
<feature type="transmembrane region" description="Helical" evidence="7">
    <location>
        <begin position="374"/>
        <end position="394"/>
    </location>
</feature>
<dbReference type="InParanoid" id="W2S0P1"/>
<dbReference type="STRING" id="1220924.W2S0P1"/>
<feature type="transmembrane region" description="Helical" evidence="7">
    <location>
        <begin position="270"/>
        <end position="290"/>
    </location>
</feature>
<gene>
    <name evidence="9" type="ORF">HMPREF1541_03549</name>
</gene>
<evidence type="ECO:0000259" key="8">
    <source>
        <dbReference type="Pfam" id="PF00324"/>
    </source>
</evidence>
<keyword evidence="10" id="KW-1185">Reference proteome</keyword>
<keyword evidence="6 7" id="KW-0472">Membrane</keyword>
<dbReference type="OrthoDB" id="10062876at2759"/>
<evidence type="ECO:0000313" key="9">
    <source>
        <dbReference type="EMBL" id="ETN41613.1"/>
    </source>
</evidence>
<dbReference type="PANTHER" id="PTHR43341:SF6">
    <property type="entry name" value="AMINO ACID TRANSPORTER (EUROFUNG)"/>
    <property type="match status" value="1"/>
</dbReference>
<dbReference type="Pfam" id="PF00324">
    <property type="entry name" value="AA_permease"/>
    <property type="match status" value="1"/>
</dbReference>
<dbReference type="VEuPathDB" id="FungiDB:HMPREF1541_03549"/>
<organism evidence="9 10">
    <name type="scientific">Cyphellophora europaea (strain CBS 101466)</name>
    <name type="common">Phialophora europaea</name>
    <dbReference type="NCBI Taxonomy" id="1220924"/>
    <lineage>
        <taxon>Eukaryota</taxon>
        <taxon>Fungi</taxon>
        <taxon>Dikarya</taxon>
        <taxon>Ascomycota</taxon>
        <taxon>Pezizomycotina</taxon>
        <taxon>Eurotiomycetes</taxon>
        <taxon>Chaetothyriomycetidae</taxon>
        <taxon>Chaetothyriales</taxon>
        <taxon>Cyphellophoraceae</taxon>
        <taxon>Cyphellophora</taxon>
    </lineage>
</organism>
<dbReference type="AlphaFoldDB" id="W2S0P1"/>
<keyword evidence="5 7" id="KW-1133">Transmembrane helix</keyword>
<dbReference type="Gene3D" id="1.20.1740.10">
    <property type="entry name" value="Amino acid/polyamine transporter I"/>
    <property type="match status" value="1"/>
</dbReference>
<evidence type="ECO:0000256" key="4">
    <source>
        <dbReference type="ARBA" id="ARBA00022970"/>
    </source>
</evidence>